<evidence type="ECO:0000313" key="3">
    <source>
        <dbReference type="WBParaSite" id="L893_g17295.t1"/>
    </source>
</evidence>
<accession>A0A1I7YKM0</accession>
<proteinExistence type="predicted"/>
<keyword evidence="1" id="KW-0812">Transmembrane</keyword>
<dbReference type="AlphaFoldDB" id="A0A1I7YKM0"/>
<keyword evidence="1" id="KW-1133">Transmembrane helix</keyword>
<dbReference type="WBParaSite" id="L893_g17295.t1">
    <property type="protein sequence ID" value="L893_g17295.t1"/>
    <property type="gene ID" value="L893_g17295"/>
</dbReference>
<keyword evidence="1" id="KW-0472">Membrane</keyword>
<organism evidence="2 3">
    <name type="scientific">Steinernema glaseri</name>
    <dbReference type="NCBI Taxonomy" id="37863"/>
    <lineage>
        <taxon>Eukaryota</taxon>
        <taxon>Metazoa</taxon>
        <taxon>Ecdysozoa</taxon>
        <taxon>Nematoda</taxon>
        <taxon>Chromadorea</taxon>
        <taxon>Rhabditida</taxon>
        <taxon>Tylenchina</taxon>
        <taxon>Panagrolaimomorpha</taxon>
        <taxon>Strongyloidoidea</taxon>
        <taxon>Steinernematidae</taxon>
        <taxon>Steinernema</taxon>
    </lineage>
</organism>
<name>A0A1I7YKM0_9BILA</name>
<protein>
    <submittedName>
        <fullName evidence="3">LemA family protein</fullName>
    </submittedName>
</protein>
<reference evidence="3" key="1">
    <citation type="submission" date="2016-11" db="UniProtKB">
        <authorList>
            <consortium name="WormBaseParasite"/>
        </authorList>
    </citation>
    <scope>IDENTIFICATION</scope>
</reference>
<dbReference type="Proteomes" id="UP000095287">
    <property type="component" value="Unplaced"/>
</dbReference>
<evidence type="ECO:0000313" key="2">
    <source>
        <dbReference type="Proteomes" id="UP000095287"/>
    </source>
</evidence>
<sequence>MEKVFVESGALAVFLVFVLFAFAVFVKWCATFYLRTRNDKKVSSAILEENGRLLKMRADILHSYEVDI</sequence>
<keyword evidence="2" id="KW-1185">Reference proteome</keyword>
<evidence type="ECO:0000256" key="1">
    <source>
        <dbReference type="SAM" id="Phobius"/>
    </source>
</evidence>
<feature type="transmembrane region" description="Helical" evidence="1">
    <location>
        <begin position="12"/>
        <end position="34"/>
    </location>
</feature>